<dbReference type="GO" id="GO:0016787">
    <property type="term" value="F:hydrolase activity"/>
    <property type="evidence" value="ECO:0007669"/>
    <property type="project" value="UniProtKB-UniRule"/>
</dbReference>
<dbReference type="Proteomes" id="UP000323632">
    <property type="component" value="Unassembled WGS sequence"/>
</dbReference>
<feature type="short sequence motif" description="GXGXXG" evidence="2">
    <location>
        <begin position="59"/>
        <end position="64"/>
    </location>
</feature>
<evidence type="ECO:0000313" key="5">
    <source>
        <dbReference type="EMBL" id="KAA5533483.1"/>
    </source>
</evidence>
<proteinExistence type="predicted"/>
<feature type="short sequence motif" description="DGA/G" evidence="2">
    <location>
        <begin position="355"/>
        <end position="357"/>
    </location>
</feature>
<keyword evidence="3" id="KW-1133">Transmembrane helix</keyword>
<dbReference type="InterPro" id="IPR052580">
    <property type="entry name" value="Lipid_Hydrolase"/>
</dbReference>
<sequence length="495" mass="55900">MSSKKADSSKSVGTAYFTENARVQACLKDLNQHFAEKPLVVSDILDPQGHQYVHLVQKGGGVLGIALVGYTYVLEQMGIRFMRLAGTSAGAINTAMMTIIKNKEDAKSVDIVEILCNLDFFKLVDGHPFARFIISKFVKEPDFSVMVKKWVSRFFIIFALLFLCDFVTFGLQPYYEWARPLCLTLFIITGLYTLVLFIACFYFSTLLTMLKNSGYGINPGDFLYDWIKDNFKKNGVNNVSELNAKASQDIPGLHLRDGVINEAGIDDIKGDVTFITSELVTENKLEFPKMCYLFRKPEDIDKLHPAGFVRASMSIPVFYESYYIKDIPCDDPAIKAAWNNVFDEEDPPSTARFVDGGILSNFPINLFFNENVQIPRLPVFGIDLDDSTPDDSGKHAESWSLGGYLGRMFNTIRDYYDKDFLLKNKVMQEGIGVVPLSKFNWLNFFIQDPEKLDMFATGAEAAAAFLKGFDWDTYKNSYSTVQHQITPNLQSKKSN</sequence>
<protein>
    <submittedName>
        <fullName evidence="5">Patatin</fullName>
    </submittedName>
</protein>
<evidence type="ECO:0000259" key="4">
    <source>
        <dbReference type="PROSITE" id="PS51635"/>
    </source>
</evidence>
<evidence type="ECO:0000256" key="3">
    <source>
        <dbReference type="SAM" id="Phobius"/>
    </source>
</evidence>
<keyword evidence="1 2" id="KW-0443">Lipid metabolism</keyword>
<dbReference type="EMBL" id="VWSH01000003">
    <property type="protein sequence ID" value="KAA5533483.1"/>
    <property type="molecule type" value="Genomic_DNA"/>
</dbReference>
<dbReference type="GO" id="GO:0016042">
    <property type="term" value="P:lipid catabolic process"/>
    <property type="evidence" value="ECO:0007669"/>
    <property type="project" value="UniProtKB-UniRule"/>
</dbReference>
<dbReference type="InterPro" id="IPR016035">
    <property type="entry name" value="Acyl_Trfase/lysoPLipase"/>
</dbReference>
<evidence type="ECO:0000256" key="1">
    <source>
        <dbReference type="ARBA" id="ARBA00023098"/>
    </source>
</evidence>
<dbReference type="Pfam" id="PF01734">
    <property type="entry name" value="Patatin"/>
    <property type="match status" value="1"/>
</dbReference>
<reference evidence="5 6" key="1">
    <citation type="submission" date="2019-09" db="EMBL/GenBank/DDBJ databases">
        <title>Genome sequence and assembly of Taibaiella sp.</title>
        <authorList>
            <person name="Chhetri G."/>
        </authorList>
    </citation>
    <scope>NUCLEOTIDE SEQUENCE [LARGE SCALE GENOMIC DNA]</scope>
    <source>
        <strain evidence="5 6">KVB11</strain>
    </source>
</reference>
<name>A0A5M6CES1_9BACT</name>
<gene>
    <name evidence="5" type="ORF">F0919_13155</name>
</gene>
<keyword evidence="2" id="KW-0442">Lipid degradation</keyword>
<dbReference type="SUPFAM" id="SSF52151">
    <property type="entry name" value="FabD/lysophospholipase-like"/>
    <property type="match status" value="1"/>
</dbReference>
<comment type="caution">
    <text evidence="5">The sequence shown here is derived from an EMBL/GenBank/DDBJ whole genome shotgun (WGS) entry which is preliminary data.</text>
</comment>
<keyword evidence="3" id="KW-0812">Transmembrane</keyword>
<feature type="active site" description="Proton acceptor" evidence="2">
    <location>
        <position position="355"/>
    </location>
</feature>
<dbReference type="AlphaFoldDB" id="A0A5M6CES1"/>
<dbReference type="RefSeq" id="WP_150033230.1">
    <property type="nucleotide sequence ID" value="NZ_VWSH01000003.1"/>
</dbReference>
<dbReference type="InterPro" id="IPR002641">
    <property type="entry name" value="PNPLA_dom"/>
</dbReference>
<dbReference type="PROSITE" id="PS51635">
    <property type="entry name" value="PNPLA"/>
    <property type="match status" value="1"/>
</dbReference>
<keyword evidence="6" id="KW-1185">Reference proteome</keyword>
<feature type="transmembrane region" description="Helical" evidence="3">
    <location>
        <begin position="177"/>
        <end position="203"/>
    </location>
</feature>
<feature type="transmembrane region" description="Helical" evidence="3">
    <location>
        <begin position="150"/>
        <end position="171"/>
    </location>
</feature>
<keyword evidence="2" id="KW-0378">Hydrolase</keyword>
<accession>A0A5M6CES1</accession>
<feature type="short sequence motif" description="GXSXG" evidence="2">
    <location>
        <begin position="86"/>
        <end position="90"/>
    </location>
</feature>
<dbReference type="Gene3D" id="3.40.1090.10">
    <property type="entry name" value="Cytosolic phospholipase A2 catalytic domain"/>
    <property type="match status" value="2"/>
</dbReference>
<keyword evidence="3" id="KW-0472">Membrane</keyword>
<feature type="domain" description="PNPLA" evidence="4">
    <location>
        <begin position="55"/>
        <end position="368"/>
    </location>
</feature>
<evidence type="ECO:0000313" key="6">
    <source>
        <dbReference type="Proteomes" id="UP000323632"/>
    </source>
</evidence>
<dbReference type="PANTHER" id="PTHR46394">
    <property type="entry name" value="ANNEXIN"/>
    <property type="match status" value="1"/>
</dbReference>
<evidence type="ECO:0000256" key="2">
    <source>
        <dbReference type="PROSITE-ProRule" id="PRU01161"/>
    </source>
</evidence>
<organism evidence="5 6">
    <name type="scientific">Taibaiella lutea</name>
    <dbReference type="NCBI Taxonomy" id="2608001"/>
    <lineage>
        <taxon>Bacteria</taxon>
        <taxon>Pseudomonadati</taxon>
        <taxon>Bacteroidota</taxon>
        <taxon>Chitinophagia</taxon>
        <taxon>Chitinophagales</taxon>
        <taxon>Chitinophagaceae</taxon>
        <taxon>Taibaiella</taxon>
    </lineage>
</organism>
<feature type="active site" description="Nucleophile" evidence="2">
    <location>
        <position position="88"/>
    </location>
</feature>
<dbReference type="PANTHER" id="PTHR46394:SF1">
    <property type="entry name" value="PNPLA DOMAIN-CONTAINING PROTEIN"/>
    <property type="match status" value="1"/>
</dbReference>